<feature type="region of interest" description="Actin-binding" evidence="10">
    <location>
        <begin position="570"/>
        <end position="592"/>
    </location>
</feature>
<feature type="binding site" evidence="10">
    <location>
        <begin position="100"/>
        <end position="107"/>
    </location>
    <ligand>
        <name>ATP</name>
        <dbReference type="ChEBI" id="CHEBI:30616"/>
    </ligand>
</feature>
<dbReference type="GO" id="GO:0005524">
    <property type="term" value="F:ATP binding"/>
    <property type="evidence" value="ECO:0007669"/>
    <property type="project" value="UniProtKB-UniRule"/>
</dbReference>
<dbReference type="FunFam" id="1.20.58.530:FF:000004">
    <property type="entry name" value="Unconventional myosin ID"/>
    <property type="match status" value="1"/>
</dbReference>
<dbReference type="PROSITE" id="PS51757">
    <property type="entry name" value="TH1"/>
    <property type="match status" value="1"/>
</dbReference>
<dbReference type="GO" id="GO:0004222">
    <property type="term" value="F:metalloendopeptidase activity"/>
    <property type="evidence" value="ECO:0007669"/>
    <property type="project" value="InterPro"/>
</dbReference>
<dbReference type="PRINTS" id="PR00193">
    <property type="entry name" value="MYOSINHEAVY"/>
</dbReference>
<name>A0A8J2MFP2_COTCN</name>
<dbReference type="InterPro" id="IPR000048">
    <property type="entry name" value="IQ_motif_EF-hand-BS"/>
</dbReference>
<dbReference type="Gene3D" id="3.40.390.10">
    <property type="entry name" value="Collagenase (Catalytic Domain)"/>
    <property type="match status" value="1"/>
</dbReference>
<protein>
    <submittedName>
        <fullName evidence="14">Similar to Myo31DF: Unconventional myosin ID (Drosophila melanogaster)</fullName>
    </submittedName>
</protein>
<dbReference type="GO" id="GO:0006508">
    <property type="term" value="P:proteolysis"/>
    <property type="evidence" value="ECO:0007669"/>
    <property type="project" value="InterPro"/>
</dbReference>
<dbReference type="GO" id="GO:0000146">
    <property type="term" value="F:microfilament motor activity"/>
    <property type="evidence" value="ECO:0007669"/>
    <property type="project" value="TreeGrafter"/>
</dbReference>
<evidence type="ECO:0000256" key="2">
    <source>
        <dbReference type="ARBA" id="ARBA00008314"/>
    </source>
</evidence>
<dbReference type="Gene3D" id="1.10.10.820">
    <property type="match status" value="1"/>
</dbReference>
<dbReference type="CDD" id="cd01378">
    <property type="entry name" value="MYSc_Myo1"/>
    <property type="match status" value="1"/>
</dbReference>
<evidence type="ECO:0000256" key="1">
    <source>
        <dbReference type="ARBA" id="ARBA00004413"/>
    </source>
</evidence>
<evidence type="ECO:0000259" key="11">
    <source>
        <dbReference type="PROSITE" id="PS50215"/>
    </source>
</evidence>
<dbReference type="AlphaFoldDB" id="A0A8J2MFP2"/>
<dbReference type="PROSITE" id="PS50096">
    <property type="entry name" value="IQ"/>
    <property type="match status" value="1"/>
</dbReference>
<dbReference type="GO" id="GO:0005938">
    <property type="term" value="C:cell cortex"/>
    <property type="evidence" value="ECO:0007669"/>
    <property type="project" value="UniProtKB-ARBA"/>
</dbReference>
<keyword evidence="15" id="KW-1185">Reference proteome</keyword>
<dbReference type="FunFam" id="1.10.10.820:FF:000001">
    <property type="entry name" value="Myosin heavy chain"/>
    <property type="match status" value="1"/>
</dbReference>
<dbReference type="GO" id="GO:0005902">
    <property type="term" value="C:microvillus"/>
    <property type="evidence" value="ECO:0007669"/>
    <property type="project" value="TreeGrafter"/>
</dbReference>
<dbReference type="Gene3D" id="1.20.5.4820">
    <property type="match status" value="1"/>
</dbReference>
<keyword evidence="5" id="KW-0446">Lipid-binding</keyword>
<keyword evidence="3 10" id="KW-0547">Nucleotide-binding</keyword>
<dbReference type="PROSITE" id="PS50215">
    <property type="entry name" value="ADAM_MEPRO"/>
    <property type="match status" value="1"/>
</dbReference>
<dbReference type="Pfam" id="PF06017">
    <property type="entry name" value="Myosin_TH1"/>
    <property type="match status" value="1"/>
</dbReference>
<dbReference type="InterPro" id="IPR024079">
    <property type="entry name" value="MetalloPept_cat_dom_sf"/>
</dbReference>
<dbReference type="PROSITE" id="PS51456">
    <property type="entry name" value="MYOSIN_MOTOR"/>
    <property type="match status" value="1"/>
</dbReference>
<dbReference type="GO" id="GO:0048803">
    <property type="term" value="P:imaginal disc-derived male genitalia morphogenesis"/>
    <property type="evidence" value="ECO:0007669"/>
    <property type="project" value="UniProtKB-ARBA"/>
</dbReference>
<dbReference type="InterPro" id="IPR010926">
    <property type="entry name" value="Myosin_TH1"/>
</dbReference>
<dbReference type="GO" id="GO:0005546">
    <property type="term" value="F:phosphatidylinositol-4,5-bisphosphate binding"/>
    <property type="evidence" value="ECO:0007669"/>
    <property type="project" value="UniProtKB-ARBA"/>
</dbReference>
<feature type="domain" description="TH1" evidence="13">
    <location>
        <begin position="809"/>
        <end position="1009"/>
    </location>
</feature>
<evidence type="ECO:0000313" key="15">
    <source>
        <dbReference type="Proteomes" id="UP000786811"/>
    </source>
</evidence>
<evidence type="ECO:0000259" key="13">
    <source>
        <dbReference type="PROSITE" id="PS51757"/>
    </source>
</evidence>
<comment type="subcellular location">
    <subcellularLocation>
        <location evidence="1">Cell membrane</location>
        <topology evidence="1">Peripheral membrane protein</topology>
        <orientation evidence="1">Cytoplasmic side</orientation>
    </subcellularLocation>
</comment>
<dbReference type="SUPFAM" id="SSF55486">
    <property type="entry name" value="Metalloproteases ('zincins'), catalytic domain"/>
    <property type="match status" value="1"/>
</dbReference>
<reference evidence="14" key="1">
    <citation type="submission" date="2021-04" db="EMBL/GenBank/DDBJ databases">
        <authorList>
            <person name="Chebbi M.A.C M."/>
        </authorList>
    </citation>
    <scope>NUCLEOTIDE SEQUENCE</scope>
</reference>
<dbReference type="Pfam" id="PF00063">
    <property type="entry name" value="Myosin_head"/>
    <property type="match status" value="1"/>
</dbReference>
<dbReference type="EMBL" id="CAJNRD030001119">
    <property type="protein sequence ID" value="CAG5089263.1"/>
    <property type="molecule type" value="Genomic_DNA"/>
</dbReference>
<dbReference type="PANTHER" id="PTHR13140:SF713">
    <property type="entry name" value="UNCONVENTIONAL MYOSIN ID"/>
    <property type="match status" value="1"/>
</dbReference>
<evidence type="ECO:0000256" key="4">
    <source>
        <dbReference type="ARBA" id="ARBA00022840"/>
    </source>
</evidence>
<comment type="caution">
    <text evidence="9">Lacks conserved residue(s) required for the propagation of feature annotation.</text>
</comment>
<sequence>MAQEESVGIGDFVLLDEITVSKVVDNLRIRFNGGKYYTYIGEVCVSVNPYRSTNIYGPEQINKYKNRELFENAPHIFAIADAVHREMKQQGRDTCIVISGESGSGKTEASKIIMKYIAAITNLSGQHEIERVKNILIQSNSILEAFGNATTNRNDNSSRFGKYMDINFDFKGDPLGGHVTNYLLEKSRVVYQQKGERNFHCFYQLLNGCSENELNKLGLIADAGRYYYTSHGKDSKTSVSDRTEYKAVVSAMSILGFNLSEIETVWSIIAGILHLGNITFTLEEDKLVIGNKGALNESAKRLSISPSALSTALSQRVIAAGGEVMQKNHTLAEAEYGRDALAKAIYERLFSWIVSRINGSINVDERNSYKSYKGTLIGVLDIYGFEIFNTNSFEQFCINYCNEKLQQLFIELVLKREQEEYQREGITWQAVKYFNNQVICELVEQAHKGIIAIMDEACLNVGKVTDEMLLEAMDQRLANHKHFTSRQLNPMDKELQHKTQFRIKHYAGDVVYNVHGFLDKNKDTLFQDFKRLLYNSDNKIVSSMWPEGAENIAKTTKRPLTAGTLFKNSIVSLIKNLTSKEPFYIRCIKPNEVKSPVVFDEERVEHQVRYLGLVENILVRRAGFVYRQRYDRFLKRYKMISQYTWPNFRGGNDKEAVRTLMEEKGFAHDVKYGHTKIFIRSPRTLFALEKARSDLIPGIVVLLQKQWRGYLCRMKYKKIKAVLVMVKHYRRYKQRSYICELQKTFKTAKTMRNYGKLLLWPHENYAIRPVIPALKMMYARWRAWMILRVIPREDWPQLRLKMAAGAALRPKRQYWGQERRWEGNYLAKPDENPQYNVFNSSINNLKNTDHFKTVLFSAFIKKTNKFDKQADRVLVVTEHAIYKLESSKFKNMKKGIPIAEITGLSIGWVSSGVIVGPETPVYYIENLRNDFIKIKASRHVIAVVDYYYSNQTLQEIIAPWYKVAELFEKLETPKIRINIAGVVIPNNEIWSSAQVRKLPNGNSIKYYSVPLTLETMTTWFLNNAHDFEATSYHMFAYMSKYLFIDPADTNSNCYYNYIMGPCTCVKENEPGSAFGGLVWKEHEFTFSAAQLIAIALGIPLDDISKCGTGHIMAMMDHSANATWSECSKEAFKNFNRNSNYDCMRTIIYKGENDYE</sequence>
<feature type="domain" description="Myosin motor" evidence="12">
    <location>
        <begin position="7"/>
        <end position="693"/>
    </location>
</feature>
<dbReference type="GO" id="GO:0051015">
    <property type="term" value="F:actin filament binding"/>
    <property type="evidence" value="ECO:0007669"/>
    <property type="project" value="TreeGrafter"/>
</dbReference>
<gene>
    <name evidence="14" type="ORF">HICCMSTLAB_LOCUS5169</name>
</gene>
<evidence type="ECO:0000256" key="9">
    <source>
        <dbReference type="PROSITE-ProRule" id="PRU00276"/>
    </source>
</evidence>
<dbReference type="InterPro" id="IPR036072">
    <property type="entry name" value="MYSc_Myo1"/>
</dbReference>
<dbReference type="PANTHER" id="PTHR13140">
    <property type="entry name" value="MYOSIN"/>
    <property type="match status" value="1"/>
</dbReference>
<dbReference type="Gene3D" id="1.20.120.720">
    <property type="entry name" value="Myosin VI head, motor domain, U50 subdomain"/>
    <property type="match status" value="1"/>
</dbReference>
<dbReference type="InterPro" id="IPR036961">
    <property type="entry name" value="Kinesin_motor_dom_sf"/>
</dbReference>
<dbReference type="SUPFAM" id="SSF52540">
    <property type="entry name" value="P-loop containing nucleoside triphosphate hydrolases"/>
    <property type="match status" value="1"/>
</dbReference>
<evidence type="ECO:0000256" key="5">
    <source>
        <dbReference type="ARBA" id="ARBA00023121"/>
    </source>
</evidence>
<organism evidence="14 15">
    <name type="scientific">Cotesia congregata</name>
    <name type="common">Parasitoid wasp</name>
    <name type="synonym">Apanteles congregatus</name>
    <dbReference type="NCBI Taxonomy" id="51543"/>
    <lineage>
        <taxon>Eukaryota</taxon>
        <taxon>Metazoa</taxon>
        <taxon>Ecdysozoa</taxon>
        <taxon>Arthropoda</taxon>
        <taxon>Hexapoda</taxon>
        <taxon>Insecta</taxon>
        <taxon>Pterygota</taxon>
        <taxon>Neoptera</taxon>
        <taxon>Endopterygota</taxon>
        <taxon>Hymenoptera</taxon>
        <taxon>Apocrita</taxon>
        <taxon>Ichneumonoidea</taxon>
        <taxon>Braconidae</taxon>
        <taxon>Microgastrinae</taxon>
        <taxon>Cotesia</taxon>
    </lineage>
</organism>
<keyword evidence="7 10" id="KW-0505">Motor protein</keyword>
<dbReference type="InterPro" id="IPR001609">
    <property type="entry name" value="Myosin_head_motor_dom-like"/>
</dbReference>
<dbReference type="OrthoDB" id="6108017at2759"/>
<dbReference type="InterPro" id="IPR027417">
    <property type="entry name" value="P-loop_NTPase"/>
</dbReference>
<proteinExistence type="inferred from homology"/>
<evidence type="ECO:0000256" key="6">
    <source>
        <dbReference type="ARBA" id="ARBA00023123"/>
    </source>
</evidence>
<dbReference type="GO" id="GO:0030048">
    <property type="term" value="P:actin filament-based movement"/>
    <property type="evidence" value="ECO:0007669"/>
    <property type="project" value="TreeGrafter"/>
</dbReference>
<dbReference type="Proteomes" id="UP000786811">
    <property type="component" value="Unassembled WGS sequence"/>
</dbReference>
<dbReference type="SMART" id="SM00242">
    <property type="entry name" value="MYSc"/>
    <property type="match status" value="1"/>
</dbReference>
<keyword evidence="6 10" id="KW-0518">Myosin</keyword>
<feature type="domain" description="Peptidase M12B" evidence="11">
    <location>
        <begin position="936"/>
        <end position="1147"/>
    </location>
</feature>
<evidence type="ECO:0000259" key="12">
    <source>
        <dbReference type="PROSITE" id="PS51456"/>
    </source>
</evidence>
<dbReference type="Gene3D" id="3.40.850.10">
    <property type="entry name" value="Kinesin motor domain"/>
    <property type="match status" value="1"/>
</dbReference>
<evidence type="ECO:0000256" key="3">
    <source>
        <dbReference type="ARBA" id="ARBA00022741"/>
    </source>
</evidence>
<comment type="similarity">
    <text evidence="2 10">Belongs to the TRAFAC class myosin-kinesin ATPase superfamily. Myosin family.</text>
</comment>
<evidence type="ECO:0000256" key="7">
    <source>
        <dbReference type="ARBA" id="ARBA00023175"/>
    </source>
</evidence>
<feature type="disulfide bond" evidence="9">
    <location>
        <begin position="1062"/>
        <end position="1142"/>
    </location>
</feature>
<dbReference type="SMART" id="SM00015">
    <property type="entry name" value="IQ"/>
    <property type="match status" value="1"/>
</dbReference>
<evidence type="ECO:0000256" key="10">
    <source>
        <dbReference type="PROSITE-ProRule" id="PRU00782"/>
    </source>
</evidence>
<accession>A0A8J2MFP2</accession>
<evidence type="ECO:0000313" key="14">
    <source>
        <dbReference type="EMBL" id="CAG5089263.1"/>
    </source>
</evidence>
<keyword evidence="8 10" id="KW-0009">Actin-binding</keyword>
<evidence type="ECO:0000256" key="8">
    <source>
        <dbReference type="ARBA" id="ARBA00023203"/>
    </source>
</evidence>
<comment type="caution">
    <text evidence="14">The sequence shown here is derived from an EMBL/GenBank/DDBJ whole genome shotgun (WGS) entry which is preliminary data.</text>
</comment>
<dbReference type="GO" id="GO:0007368">
    <property type="term" value="P:determination of left/right symmetry"/>
    <property type="evidence" value="ECO:0007669"/>
    <property type="project" value="UniProtKB-ARBA"/>
</dbReference>
<dbReference type="GO" id="GO:0006897">
    <property type="term" value="P:endocytosis"/>
    <property type="evidence" value="ECO:0007669"/>
    <property type="project" value="TreeGrafter"/>
</dbReference>
<dbReference type="Gene3D" id="1.20.58.530">
    <property type="match status" value="1"/>
</dbReference>
<keyword evidence="4 10" id="KW-0067">ATP-binding</keyword>
<keyword evidence="9" id="KW-1015">Disulfide bond</keyword>
<dbReference type="GO" id="GO:0005886">
    <property type="term" value="C:plasma membrane"/>
    <property type="evidence" value="ECO:0007669"/>
    <property type="project" value="UniProtKB-SubCell"/>
</dbReference>
<dbReference type="GO" id="GO:0007015">
    <property type="term" value="P:actin filament organization"/>
    <property type="evidence" value="ECO:0007669"/>
    <property type="project" value="TreeGrafter"/>
</dbReference>
<dbReference type="GO" id="GO:0016459">
    <property type="term" value="C:myosin complex"/>
    <property type="evidence" value="ECO:0007669"/>
    <property type="project" value="UniProtKB-KW"/>
</dbReference>
<dbReference type="GO" id="GO:0007498">
    <property type="term" value="P:mesoderm development"/>
    <property type="evidence" value="ECO:0007669"/>
    <property type="project" value="UniProtKB-ARBA"/>
</dbReference>
<dbReference type="InterPro" id="IPR001590">
    <property type="entry name" value="Peptidase_M12B"/>
</dbReference>